<dbReference type="Proteomes" id="UP000186955">
    <property type="component" value="Unassembled WGS sequence"/>
</dbReference>
<keyword evidence="8" id="KW-1185">Reference proteome</keyword>
<evidence type="ECO:0000256" key="4">
    <source>
        <dbReference type="ARBA" id="ARBA00023242"/>
    </source>
</evidence>
<dbReference type="CDD" id="cd00067">
    <property type="entry name" value="GAL4"/>
    <property type="match status" value="1"/>
</dbReference>
<sequence length="448" mass="50311">MDTSSTARPRKHTRVLTACDACRLSKTRCDSARPVCAKCIQRGVACEYPDTDAISVSASPSPVDEVDPESISRNDAPNTPITGSDMILSWPIFPKEKPVSTFPMTSYSEKPDRFQTALPSLDPQRLLELREIFMTKIWTKNPIVEPDQLDFYIARVLENGIDWSASSCLVLLILALAAIWGNYPDDETRELSSNAPSFSPPLTYVTMSVPEHRMKESLTFLSMARKRISTAYLDDTLLGVQCLCLFGLLNRARNAVRVLSPDIDLPTIKVLAETLTQLEGQLQQWVDCLPHTLRFNMPLESAPGPKEGELMKLSRERYVEVRELLCRAYLYLCIHVPLDPGMAALYGVKASEALLLAVYRIQTEVPFFRHPGSWGACRVRFNHALCLIAGFRAKLTHRPSAEYVTVPPDWADCVRAVIERLKIWGEEGGGIKELSVLLEWLMHNSLEM</sequence>
<organism evidence="7 8">
    <name type="scientific">Penicillium subrubescens</name>
    <dbReference type="NCBI Taxonomy" id="1316194"/>
    <lineage>
        <taxon>Eukaryota</taxon>
        <taxon>Fungi</taxon>
        <taxon>Dikarya</taxon>
        <taxon>Ascomycota</taxon>
        <taxon>Pezizomycotina</taxon>
        <taxon>Eurotiomycetes</taxon>
        <taxon>Eurotiomycetidae</taxon>
        <taxon>Eurotiales</taxon>
        <taxon>Aspergillaceae</taxon>
        <taxon>Penicillium</taxon>
    </lineage>
</organism>
<dbReference type="GO" id="GO:0000981">
    <property type="term" value="F:DNA-binding transcription factor activity, RNA polymerase II-specific"/>
    <property type="evidence" value="ECO:0007669"/>
    <property type="project" value="InterPro"/>
</dbReference>
<dbReference type="PANTHER" id="PTHR47785">
    <property type="entry name" value="ZN(II)2CYS6 TRANSCRIPTION FACTOR (EUROFUNG)-RELATED-RELATED"/>
    <property type="match status" value="1"/>
</dbReference>
<dbReference type="EMBL" id="MNBE01000639">
    <property type="protein sequence ID" value="OKP01430.1"/>
    <property type="molecule type" value="Genomic_DNA"/>
</dbReference>
<reference evidence="7 8" key="1">
    <citation type="submission" date="2016-10" db="EMBL/GenBank/DDBJ databases">
        <title>Genome sequence of the ascomycete fungus Penicillium subrubescens.</title>
        <authorList>
            <person name="De Vries R.P."/>
            <person name="Peng M."/>
            <person name="Dilokpimol A."/>
            <person name="Hilden K."/>
            <person name="Makela M.R."/>
            <person name="Grigoriev I."/>
            <person name="Riley R."/>
            <person name="Granchi Z."/>
        </authorList>
    </citation>
    <scope>NUCLEOTIDE SEQUENCE [LARGE SCALE GENOMIC DNA]</scope>
    <source>
        <strain evidence="7 8">CBS 132785</strain>
    </source>
</reference>
<feature type="domain" description="Zn(2)-C6 fungal-type" evidence="6">
    <location>
        <begin position="18"/>
        <end position="48"/>
    </location>
</feature>
<keyword evidence="3" id="KW-0804">Transcription</keyword>
<dbReference type="GO" id="GO:0008270">
    <property type="term" value="F:zinc ion binding"/>
    <property type="evidence" value="ECO:0007669"/>
    <property type="project" value="InterPro"/>
</dbReference>
<accession>A0A1Q5TMI6</accession>
<evidence type="ECO:0000256" key="3">
    <source>
        <dbReference type="ARBA" id="ARBA00023163"/>
    </source>
</evidence>
<evidence type="ECO:0000256" key="2">
    <source>
        <dbReference type="ARBA" id="ARBA00023125"/>
    </source>
</evidence>
<dbReference type="Gene3D" id="4.10.240.10">
    <property type="entry name" value="Zn(2)-C6 fungal-type DNA-binding domain"/>
    <property type="match status" value="1"/>
</dbReference>
<dbReference type="InterPro" id="IPR036864">
    <property type="entry name" value="Zn2-C6_fun-type_DNA-bd_sf"/>
</dbReference>
<dbReference type="GO" id="GO:0003677">
    <property type="term" value="F:DNA binding"/>
    <property type="evidence" value="ECO:0007669"/>
    <property type="project" value="UniProtKB-KW"/>
</dbReference>
<dbReference type="PANTHER" id="PTHR47785:SF5">
    <property type="entry name" value="ZN(II)2CYS6 TRANSCRIPTION FACTOR (EUROFUNG)"/>
    <property type="match status" value="1"/>
</dbReference>
<dbReference type="SUPFAM" id="SSF57701">
    <property type="entry name" value="Zn2/Cys6 DNA-binding domain"/>
    <property type="match status" value="1"/>
</dbReference>
<protein>
    <recommendedName>
        <fullName evidence="6">Zn(2)-C6 fungal-type domain-containing protein</fullName>
    </recommendedName>
</protein>
<dbReference type="PROSITE" id="PS50048">
    <property type="entry name" value="ZN2_CY6_FUNGAL_2"/>
    <property type="match status" value="1"/>
</dbReference>
<keyword evidence="4" id="KW-0539">Nucleus</keyword>
<dbReference type="Pfam" id="PF00172">
    <property type="entry name" value="Zn_clus"/>
    <property type="match status" value="1"/>
</dbReference>
<evidence type="ECO:0000313" key="8">
    <source>
        <dbReference type="Proteomes" id="UP000186955"/>
    </source>
</evidence>
<dbReference type="InterPro" id="IPR001138">
    <property type="entry name" value="Zn2Cys6_DnaBD"/>
</dbReference>
<evidence type="ECO:0000256" key="1">
    <source>
        <dbReference type="ARBA" id="ARBA00023015"/>
    </source>
</evidence>
<evidence type="ECO:0000313" key="7">
    <source>
        <dbReference type="EMBL" id="OKP01430.1"/>
    </source>
</evidence>
<dbReference type="PROSITE" id="PS00463">
    <property type="entry name" value="ZN2_CY6_FUNGAL_1"/>
    <property type="match status" value="1"/>
</dbReference>
<dbReference type="InterPro" id="IPR053181">
    <property type="entry name" value="EcdB-like_regulator"/>
</dbReference>
<dbReference type="STRING" id="1316194.A0A1Q5TMI6"/>
<name>A0A1Q5TMI6_9EURO</name>
<feature type="region of interest" description="Disordered" evidence="5">
    <location>
        <begin position="57"/>
        <end position="78"/>
    </location>
</feature>
<proteinExistence type="predicted"/>
<keyword evidence="2" id="KW-0238">DNA-binding</keyword>
<gene>
    <name evidence="7" type="ORF">PENSUB_7420</name>
</gene>
<dbReference type="SMART" id="SM00066">
    <property type="entry name" value="GAL4"/>
    <property type="match status" value="1"/>
</dbReference>
<comment type="caution">
    <text evidence="7">The sequence shown here is derived from an EMBL/GenBank/DDBJ whole genome shotgun (WGS) entry which is preliminary data.</text>
</comment>
<evidence type="ECO:0000256" key="5">
    <source>
        <dbReference type="SAM" id="MobiDB-lite"/>
    </source>
</evidence>
<dbReference type="PRINTS" id="PR00755">
    <property type="entry name" value="AFLATOXINBRP"/>
</dbReference>
<evidence type="ECO:0000259" key="6">
    <source>
        <dbReference type="PROSITE" id="PS50048"/>
    </source>
</evidence>
<dbReference type="AlphaFoldDB" id="A0A1Q5TMI6"/>
<keyword evidence="1" id="KW-0805">Transcription regulation</keyword>